<dbReference type="InterPro" id="IPR003107">
    <property type="entry name" value="HAT"/>
</dbReference>
<dbReference type="GO" id="GO:0006396">
    <property type="term" value="P:RNA processing"/>
    <property type="evidence" value="ECO:0007669"/>
    <property type="project" value="InterPro"/>
</dbReference>
<keyword evidence="3" id="KW-0539">Nucleus</keyword>
<keyword evidence="6" id="KW-1185">Reference proteome</keyword>
<dbReference type="GO" id="GO:0031048">
    <property type="term" value="P:regulatory ncRNA-mediated heterochromatin formation"/>
    <property type="evidence" value="ECO:0007669"/>
    <property type="project" value="TreeGrafter"/>
</dbReference>
<dbReference type="InterPro" id="IPR013633">
    <property type="entry name" value="NRDE-2"/>
</dbReference>
<evidence type="ECO:0000256" key="2">
    <source>
        <dbReference type="ARBA" id="ARBA00009265"/>
    </source>
</evidence>
<dbReference type="GO" id="GO:1902369">
    <property type="term" value="P:negative regulation of RNA catabolic process"/>
    <property type="evidence" value="ECO:0007669"/>
    <property type="project" value="TreeGrafter"/>
</dbReference>
<dbReference type="Proteomes" id="UP000775213">
    <property type="component" value="Unassembled WGS sequence"/>
</dbReference>
<reference evidence="5 6" key="1">
    <citation type="journal article" date="2021" name="Hortic Res">
        <title>Chromosome-scale assembly of the Dendrobium chrysotoxum genome enhances the understanding of orchid evolution.</title>
        <authorList>
            <person name="Zhang Y."/>
            <person name="Zhang G.Q."/>
            <person name="Zhang D."/>
            <person name="Liu X.D."/>
            <person name="Xu X.Y."/>
            <person name="Sun W.H."/>
            <person name="Yu X."/>
            <person name="Zhu X."/>
            <person name="Wang Z.W."/>
            <person name="Zhao X."/>
            <person name="Zhong W.Y."/>
            <person name="Chen H."/>
            <person name="Yin W.L."/>
            <person name="Huang T."/>
            <person name="Niu S.C."/>
            <person name="Liu Z.J."/>
        </authorList>
    </citation>
    <scope>NUCLEOTIDE SEQUENCE [LARGE SCALE GENOMIC DNA]</scope>
    <source>
        <strain evidence="5">Lindl</strain>
    </source>
</reference>
<accession>A0AAV7G8G9</accession>
<feature type="compositionally biased region" description="Basic residues" evidence="4">
    <location>
        <begin position="112"/>
        <end position="121"/>
    </location>
</feature>
<dbReference type="GO" id="GO:0071013">
    <property type="term" value="C:catalytic step 2 spliceosome"/>
    <property type="evidence" value="ECO:0007669"/>
    <property type="project" value="TreeGrafter"/>
</dbReference>
<evidence type="ECO:0000256" key="3">
    <source>
        <dbReference type="ARBA" id="ARBA00023242"/>
    </source>
</evidence>
<feature type="compositionally biased region" description="Basic and acidic residues" evidence="4">
    <location>
        <begin position="102"/>
        <end position="111"/>
    </location>
</feature>
<evidence type="ECO:0000313" key="6">
    <source>
        <dbReference type="Proteomes" id="UP000775213"/>
    </source>
</evidence>
<comment type="caution">
    <text evidence="5">The sequence shown here is derived from an EMBL/GenBank/DDBJ whole genome shotgun (WGS) entry which is preliminary data.</text>
</comment>
<feature type="region of interest" description="Disordered" evidence="4">
    <location>
        <begin position="520"/>
        <end position="574"/>
    </location>
</feature>
<protein>
    <recommendedName>
        <fullName evidence="7">Protein NRDE2 homolog</fullName>
    </recommendedName>
</protein>
<comment type="similarity">
    <text evidence="2">Belongs to the NRDE2 family.</text>
</comment>
<dbReference type="SUPFAM" id="SSF48452">
    <property type="entry name" value="TPR-like"/>
    <property type="match status" value="1"/>
</dbReference>
<name>A0AAV7G8G9_DENCH</name>
<gene>
    <name evidence="5" type="ORF">IEQ34_019359</name>
</gene>
<dbReference type="Gene3D" id="1.25.40.10">
    <property type="entry name" value="Tetratricopeptide repeat domain"/>
    <property type="match status" value="3"/>
</dbReference>
<dbReference type="PANTHER" id="PTHR13471">
    <property type="entry name" value="TETRATRICOPEPTIDE-LIKE HELICAL"/>
    <property type="match status" value="1"/>
</dbReference>
<evidence type="ECO:0000313" key="5">
    <source>
        <dbReference type="EMBL" id="KAH0452060.1"/>
    </source>
</evidence>
<dbReference type="EMBL" id="JAGFBR010000017">
    <property type="protein sequence ID" value="KAH0452060.1"/>
    <property type="molecule type" value="Genomic_DNA"/>
</dbReference>
<evidence type="ECO:0000256" key="1">
    <source>
        <dbReference type="ARBA" id="ARBA00004123"/>
    </source>
</evidence>
<sequence length="1197" mass="137099">MDDPNLEATGNERGQEATKRQPQSSVLFPLFLSSDISPSPPETSEPAKWLCNPSFTFDVSAVPTIATAAVPMEVPFGNSDEEEAAAPRKPYYEPVSSPSSSESERPSERKEKGRRRKRKRAMGREKLGHESSRKSGVRAWIGSETKPGKDYYFDVHGDRDNLAFGCLYRMDVARHKLQNHSDLSEFDFELLYHRRSSISSIDNDHDLDVLDTKLKGGRYYSVKFTALERHKGFKHIKVVKKKPSLIPGEYIPLVELHITTENGRNELNSDVELEESWEDELLRRTRELNKMSRDFPHDEKVWLAFAEFQDKVASTQPQKAARLQTLEKKINILEKAVELNPDNEELLLCLLKSYQDRDTTESLMEKWEKVLMRHFDSVMLWKEFLLVRQGEFSQFKVSDIRKTYGHAIQALSSACNKLCRQGYQSNNLKSKDSSLVQLELGLVDIYTNLCRFEWQTGHQELATGLFQAEIEYSLFCPSLLLSLHSKQKLFEHFWNSSGARLGEDGALGWSTWLEKEEQNRKETISEEIMEESEGGWSGWMDPFSKESTAKEENSGKRLDVESTEDNPDNEFTPLTDDVETLLKKLGVDVDADPRTEVKDTITWKKWSQEELSRDSEQWMPIREHSGNCGSLASPYPEDIQDMDRDQLSRVILFEDVNQYLFSLCSNEARYSLVSQFIEFFGGKIPRTCTNNASWLEKVLSLESLEDSISEDLRDASNVCNGAEHPVPMVLESLLGNNSDIRRNTSIMMFLRNAILLCLNAFPRNHILEEALITVEELSFSQMSTSISSTKPSRALAKSLLKKDRQDLLLCGVYARSEAAYGNIDIARKIFDMALSSANGLPMELMEHIPLLYLWYAEMEMSACSSSSNAGQFSQRAVHILSCLGGKLKYSPFTAEPSGLDILRARQGFKEQVKNMRSAWAHGDVKESSVALIRSASLFELLTTGWSAGIQIIKDAFSMTLPERRTHSLQLESLWMHYLRTLQKYVKQLKFSGAWEVVAQSLQMYPYNPKSFSTMVEVSCLFTAQHKVRLLFDEYMQRKPSVIVWLFALAFELGKPGTEHRVHGLFEKALAIDKLQKSALLWRCYLAYETDITCNPSAARRIFFRAIHACPWSKRLWLDGFQKLSSILSAKELSDLQEVMRDKEIHLRTDIYEILLQDEMEAFANAPTIYLDLCAKLKIVAYNYFQVDFMNFHFHSLF</sequence>
<dbReference type="AlphaFoldDB" id="A0AAV7G8G9"/>
<feature type="region of interest" description="Disordered" evidence="4">
    <location>
        <begin position="76"/>
        <end position="140"/>
    </location>
</feature>
<feature type="compositionally biased region" description="Basic and acidic residues" evidence="4">
    <location>
        <begin position="543"/>
        <end position="560"/>
    </location>
</feature>
<proteinExistence type="inferred from homology"/>
<feature type="region of interest" description="Disordered" evidence="4">
    <location>
        <begin position="1"/>
        <end position="50"/>
    </location>
</feature>
<dbReference type="SMART" id="SM00386">
    <property type="entry name" value="HAT"/>
    <property type="match status" value="5"/>
</dbReference>
<dbReference type="InterPro" id="IPR011990">
    <property type="entry name" value="TPR-like_helical_dom_sf"/>
</dbReference>
<evidence type="ECO:0000256" key="4">
    <source>
        <dbReference type="SAM" id="MobiDB-lite"/>
    </source>
</evidence>
<dbReference type="Pfam" id="PF08424">
    <property type="entry name" value="NRDE-2"/>
    <property type="match status" value="1"/>
</dbReference>
<feature type="compositionally biased region" description="Basic and acidic residues" evidence="4">
    <location>
        <begin position="122"/>
        <end position="133"/>
    </location>
</feature>
<dbReference type="PANTHER" id="PTHR13471:SF0">
    <property type="entry name" value="NUCLEAR EXOSOME REGULATOR NRDE2"/>
    <property type="match status" value="1"/>
</dbReference>
<evidence type="ECO:0008006" key="7">
    <source>
        <dbReference type="Google" id="ProtNLM"/>
    </source>
</evidence>
<comment type="subcellular location">
    <subcellularLocation>
        <location evidence="1">Nucleus</location>
    </subcellularLocation>
</comment>
<organism evidence="5 6">
    <name type="scientific">Dendrobium chrysotoxum</name>
    <name type="common">Orchid</name>
    <dbReference type="NCBI Taxonomy" id="161865"/>
    <lineage>
        <taxon>Eukaryota</taxon>
        <taxon>Viridiplantae</taxon>
        <taxon>Streptophyta</taxon>
        <taxon>Embryophyta</taxon>
        <taxon>Tracheophyta</taxon>
        <taxon>Spermatophyta</taxon>
        <taxon>Magnoliopsida</taxon>
        <taxon>Liliopsida</taxon>
        <taxon>Asparagales</taxon>
        <taxon>Orchidaceae</taxon>
        <taxon>Epidendroideae</taxon>
        <taxon>Malaxideae</taxon>
        <taxon>Dendrobiinae</taxon>
        <taxon>Dendrobium</taxon>
    </lineage>
</organism>